<reference evidence="3" key="2">
    <citation type="submission" date="2020-09" db="EMBL/GenBank/DDBJ databases">
        <authorList>
            <person name="Sun Q."/>
            <person name="Ohkuma M."/>
        </authorList>
    </citation>
    <scope>NUCLEOTIDE SEQUENCE</scope>
    <source>
        <strain evidence="3">JCM 11219</strain>
    </source>
</reference>
<evidence type="ECO:0000313" key="3">
    <source>
        <dbReference type="EMBL" id="GGI79447.1"/>
    </source>
</evidence>
<gene>
    <name evidence="3" type="ORF">GCM10007112_15450</name>
    <name evidence="2" type="ORF">Vsou_00280</name>
</gene>
<dbReference type="InterPro" id="IPR004451">
    <property type="entry name" value="MJ0586"/>
</dbReference>
<dbReference type="GeneID" id="76205579"/>
<reference evidence="2" key="4">
    <citation type="journal article" date="2023" name="Microbiol. Resour. Announc.">
        <title>Complete Genome Sequence of Vulcanisaeta souniana Strain IC-059, a Hyperthermophilic Archaeon Isolated from Hot Spring Water in Japan.</title>
        <authorList>
            <person name="Kato S."/>
            <person name="Itoh T."/>
            <person name="Wu L."/>
            <person name="Ma J."/>
            <person name="Ohkuma M."/>
        </authorList>
    </citation>
    <scope>NUCLEOTIDE SEQUENCE</scope>
    <source>
        <strain evidence="2">JCM 11219</strain>
    </source>
</reference>
<dbReference type="EMBL" id="AP026830">
    <property type="protein sequence ID" value="BDR90935.1"/>
    <property type="molecule type" value="Genomic_DNA"/>
</dbReference>
<dbReference type="NCBIfam" id="TIGR00270">
    <property type="entry name" value="multiprotein bridging factor aMBF1"/>
    <property type="match status" value="1"/>
</dbReference>
<sequence>MVLTCDVCGAVIEGEPVIVEIDGAVLTLCQKCARKYTGVKGVKVIKGPAQIQSPQKAVTVTKYESRRGTTYRVNKPKINADRYEIVENYAELIRDARESLGMGRDVLAKVIGVKESILKRIEDGQLIPDIELARKLEKALGISLLRETEDAGTETQKPVGKALTLGDVVTLREKDKNRQ</sequence>
<dbReference type="EMBL" id="BMNM01000006">
    <property type="protein sequence ID" value="GGI79447.1"/>
    <property type="molecule type" value="Genomic_DNA"/>
</dbReference>
<dbReference type="SMART" id="SM00530">
    <property type="entry name" value="HTH_XRE"/>
    <property type="match status" value="1"/>
</dbReference>
<evidence type="ECO:0000259" key="1">
    <source>
        <dbReference type="PROSITE" id="PS50943"/>
    </source>
</evidence>
<dbReference type="InterPro" id="IPR010982">
    <property type="entry name" value="Lambda_DNA-bd_dom_sf"/>
</dbReference>
<accession>A0A830E8B1</accession>
<evidence type="ECO:0000313" key="5">
    <source>
        <dbReference type="Proteomes" id="UP001060771"/>
    </source>
</evidence>
<reference evidence="3" key="1">
    <citation type="journal article" date="2014" name="Int. J. Syst. Evol. Microbiol.">
        <title>Complete genome sequence of Corynebacterium casei LMG S-19264T (=DSM 44701T), isolated from a smear-ripened cheese.</title>
        <authorList>
            <consortium name="US DOE Joint Genome Institute (JGI-PGF)"/>
            <person name="Walter F."/>
            <person name="Albersmeier A."/>
            <person name="Kalinowski J."/>
            <person name="Ruckert C."/>
        </authorList>
    </citation>
    <scope>NUCLEOTIDE SEQUENCE</scope>
    <source>
        <strain evidence="3">JCM 11219</strain>
    </source>
</reference>
<dbReference type="InterPro" id="IPR001387">
    <property type="entry name" value="Cro/C1-type_HTH"/>
</dbReference>
<dbReference type="SUPFAM" id="SSF47413">
    <property type="entry name" value="lambda repressor-like DNA-binding domains"/>
    <property type="match status" value="1"/>
</dbReference>
<dbReference type="Gene3D" id="1.10.260.40">
    <property type="entry name" value="lambda repressor-like DNA-binding domains"/>
    <property type="match status" value="1"/>
</dbReference>
<reference evidence="5" key="3">
    <citation type="submission" date="2022-09" db="EMBL/GenBank/DDBJ databases">
        <title>Complete genome sequence of Vulcanisaeta souniana.</title>
        <authorList>
            <person name="Kato S."/>
            <person name="Itoh T."/>
            <person name="Ohkuma M."/>
        </authorList>
    </citation>
    <scope>NUCLEOTIDE SEQUENCE [LARGE SCALE GENOMIC DNA]</scope>
    <source>
        <strain evidence="5">JCM 11219</strain>
    </source>
</reference>
<dbReference type="RefSeq" id="WP_188603427.1">
    <property type="nucleotide sequence ID" value="NZ_AP026830.1"/>
</dbReference>
<protein>
    <submittedName>
        <fullName evidence="3">Transcriptional regulator</fullName>
    </submittedName>
</protein>
<dbReference type="Proteomes" id="UP001060771">
    <property type="component" value="Chromosome"/>
</dbReference>
<dbReference type="GO" id="GO:0003677">
    <property type="term" value="F:DNA binding"/>
    <property type="evidence" value="ECO:0007669"/>
    <property type="project" value="InterPro"/>
</dbReference>
<proteinExistence type="predicted"/>
<evidence type="ECO:0000313" key="2">
    <source>
        <dbReference type="EMBL" id="BDR90935.1"/>
    </source>
</evidence>
<name>A0A830E8B1_9CREN</name>
<dbReference type="CDD" id="cd00093">
    <property type="entry name" value="HTH_XRE"/>
    <property type="match status" value="1"/>
</dbReference>
<organism evidence="3 4">
    <name type="scientific">Vulcanisaeta souniana JCM 11219</name>
    <dbReference type="NCBI Taxonomy" id="1293586"/>
    <lineage>
        <taxon>Archaea</taxon>
        <taxon>Thermoproteota</taxon>
        <taxon>Thermoprotei</taxon>
        <taxon>Thermoproteales</taxon>
        <taxon>Thermoproteaceae</taxon>
        <taxon>Vulcanisaeta</taxon>
    </lineage>
</organism>
<dbReference type="Pfam" id="PF01381">
    <property type="entry name" value="HTH_3"/>
    <property type="match status" value="1"/>
</dbReference>
<evidence type="ECO:0000313" key="4">
    <source>
        <dbReference type="Proteomes" id="UP000657075"/>
    </source>
</evidence>
<dbReference type="PROSITE" id="PS50943">
    <property type="entry name" value="HTH_CROC1"/>
    <property type="match status" value="1"/>
</dbReference>
<keyword evidence="5" id="KW-1185">Reference proteome</keyword>
<feature type="domain" description="HTH cro/C1-type" evidence="1">
    <location>
        <begin position="93"/>
        <end position="151"/>
    </location>
</feature>
<dbReference type="AlphaFoldDB" id="A0A830E8B1"/>
<dbReference type="Proteomes" id="UP000657075">
    <property type="component" value="Unassembled WGS sequence"/>
</dbReference>
<dbReference type="OrthoDB" id="11138at2157"/>